<feature type="non-terminal residue" evidence="2">
    <location>
        <position position="132"/>
    </location>
</feature>
<dbReference type="EMBL" id="BLLF01003337">
    <property type="protein sequence ID" value="GFH27064.1"/>
    <property type="molecule type" value="Genomic_DNA"/>
</dbReference>
<dbReference type="Proteomes" id="UP000485058">
    <property type="component" value="Unassembled WGS sequence"/>
</dbReference>
<proteinExistence type="predicted"/>
<sequence length="132" mass="13673">PLAGSGGIAARRERQYSTLTTSQAPLIEVGAPFATFNAKLAELLAALQDMAAAAMQQDSSDGRNAERSLETRDEVEALQGLIERLDIQHTAASQDPSLRNGREAPGPGAGAVGGRTTQQLYNSLAAAAAALQ</sequence>
<feature type="region of interest" description="Disordered" evidence="1">
    <location>
        <begin position="53"/>
        <end position="73"/>
    </location>
</feature>
<keyword evidence="3" id="KW-1185">Reference proteome</keyword>
<organism evidence="2 3">
    <name type="scientific">Haematococcus lacustris</name>
    <name type="common">Green alga</name>
    <name type="synonym">Haematococcus pluvialis</name>
    <dbReference type="NCBI Taxonomy" id="44745"/>
    <lineage>
        <taxon>Eukaryota</taxon>
        <taxon>Viridiplantae</taxon>
        <taxon>Chlorophyta</taxon>
        <taxon>core chlorophytes</taxon>
        <taxon>Chlorophyceae</taxon>
        <taxon>CS clade</taxon>
        <taxon>Chlamydomonadales</taxon>
        <taxon>Haematococcaceae</taxon>
        <taxon>Haematococcus</taxon>
    </lineage>
</organism>
<feature type="compositionally biased region" description="Basic and acidic residues" evidence="1">
    <location>
        <begin position="60"/>
        <end position="73"/>
    </location>
</feature>
<evidence type="ECO:0000313" key="3">
    <source>
        <dbReference type="Proteomes" id="UP000485058"/>
    </source>
</evidence>
<evidence type="ECO:0000313" key="2">
    <source>
        <dbReference type="EMBL" id="GFH27064.1"/>
    </source>
</evidence>
<evidence type="ECO:0000256" key="1">
    <source>
        <dbReference type="SAM" id="MobiDB-lite"/>
    </source>
</evidence>
<reference evidence="2 3" key="1">
    <citation type="submission" date="2020-02" db="EMBL/GenBank/DDBJ databases">
        <title>Draft genome sequence of Haematococcus lacustris strain NIES-144.</title>
        <authorList>
            <person name="Morimoto D."/>
            <person name="Nakagawa S."/>
            <person name="Yoshida T."/>
            <person name="Sawayama S."/>
        </authorList>
    </citation>
    <scope>NUCLEOTIDE SEQUENCE [LARGE SCALE GENOMIC DNA]</scope>
    <source>
        <strain evidence="2 3">NIES-144</strain>
    </source>
</reference>
<protein>
    <submittedName>
        <fullName evidence="2">Uncharacterized protein</fullName>
    </submittedName>
</protein>
<name>A0A6A0A3V6_HAELA</name>
<feature type="region of interest" description="Disordered" evidence="1">
    <location>
        <begin position="89"/>
        <end position="115"/>
    </location>
</feature>
<accession>A0A6A0A3V6</accession>
<comment type="caution">
    <text evidence="2">The sequence shown here is derived from an EMBL/GenBank/DDBJ whole genome shotgun (WGS) entry which is preliminary data.</text>
</comment>
<dbReference type="AlphaFoldDB" id="A0A6A0A3V6"/>
<gene>
    <name evidence="2" type="ORF">HaLaN_25322</name>
</gene>
<feature type="non-terminal residue" evidence="2">
    <location>
        <position position="1"/>
    </location>
</feature>